<feature type="transmembrane region" description="Helical" evidence="1">
    <location>
        <begin position="78"/>
        <end position="95"/>
    </location>
</feature>
<evidence type="ECO:0000313" key="3">
    <source>
        <dbReference type="Proteomes" id="UP000282378"/>
    </source>
</evidence>
<sequence>MWCWLIVLGVFIVDATVTLIRRLLRGEKLYEAHRSHAYQFASRHYGSHRPVTLAVGLINLLWLLPVAMWVALGGGDGLAWTAIAYVPLILLALRFRAGEAESR</sequence>
<evidence type="ECO:0000256" key="1">
    <source>
        <dbReference type="SAM" id="Phobius"/>
    </source>
</evidence>
<feature type="transmembrane region" description="Helical" evidence="1">
    <location>
        <begin position="51"/>
        <end position="72"/>
    </location>
</feature>
<reference evidence="2 3" key="1">
    <citation type="submission" date="2018-08" db="EMBL/GenBank/DDBJ databases">
        <title>Recombination of ecologically and evolutionarily significant loci maintains genetic cohesion in the Pseudomonas syringae species complex.</title>
        <authorList>
            <person name="Dillon M."/>
            <person name="Thakur S."/>
            <person name="Almeida R.N.D."/>
            <person name="Weir B.S."/>
            <person name="Guttman D.S."/>
        </authorList>
    </citation>
    <scope>NUCLEOTIDE SEQUENCE [LARGE SCALE GENOMIC DNA]</scope>
    <source>
        <strain evidence="2 3">88_10</strain>
    </source>
</reference>
<dbReference type="EMBL" id="RBNL01002854">
    <property type="protein sequence ID" value="RML63481.1"/>
    <property type="molecule type" value="Genomic_DNA"/>
</dbReference>
<gene>
    <name evidence="2" type="ORF">APX70_04749</name>
</gene>
<name>A0A3M2XI91_PSEYM</name>
<accession>A0A3M2XI91</accession>
<keyword evidence="2" id="KW-0808">Transferase</keyword>
<dbReference type="AlphaFoldDB" id="A0A3M2XI91"/>
<keyword evidence="1" id="KW-0812">Transmembrane</keyword>
<feature type="transmembrane region" description="Helical" evidence="1">
    <location>
        <begin position="6"/>
        <end position="24"/>
    </location>
</feature>
<dbReference type="GO" id="GO:0016740">
    <property type="term" value="F:transferase activity"/>
    <property type="evidence" value="ECO:0007669"/>
    <property type="project" value="UniProtKB-KW"/>
</dbReference>
<organism evidence="2 3">
    <name type="scientific">Pseudomonas syringae pv. maculicola</name>
    <dbReference type="NCBI Taxonomy" id="59511"/>
    <lineage>
        <taxon>Bacteria</taxon>
        <taxon>Pseudomonadati</taxon>
        <taxon>Pseudomonadota</taxon>
        <taxon>Gammaproteobacteria</taxon>
        <taxon>Pseudomonadales</taxon>
        <taxon>Pseudomonadaceae</taxon>
        <taxon>Pseudomonas</taxon>
    </lineage>
</organism>
<keyword evidence="1" id="KW-1133">Transmembrane helix</keyword>
<dbReference type="Proteomes" id="UP000282378">
    <property type="component" value="Unassembled WGS sequence"/>
</dbReference>
<protein>
    <submittedName>
        <fullName evidence="2">Glycosyl transferase, group 4 protein</fullName>
    </submittedName>
</protein>
<proteinExistence type="predicted"/>
<keyword evidence="1" id="KW-0472">Membrane</keyword>
<evidence type="ECO:0000313" key="2">
    <source>
        <dbReference type="EMBL" id="RML63481.1"/>
    </source>
</evidence>
<comment type="caution">
    <text evidence="2">The sequence shown here is derived from an EMBL/GenBank/DDBJ whole genome shotgun (WGS) entry which is preliminary data.</text>
</comment>